<dbReference type="GO" id="GO:0000278">
    <property type="term" value="P:mitotic cell cycle"/>
    <property type="evidence" value="ECO:0007669"/>
    <property type="project" value="InterPro"/>
</dbReference>
<evidence type="ECO:0000256" key="4">
    <source>
        <dbReference type="ARBA" id="ARBA00005501"/>
    </source>
</evidence>
<dbReference type="AlphaFoldDB" id="A0A9W8CSK8"/>
<dbReference type="OrthoDB" id="3230169at2759"/>
<keyword evidence="10" id="KW-0498">Mitosis</keyword>
<feature type="coiled-coil region" evidence="17">
    <location>
        <begin position="3"/>
        <end position="40"/>
    </location>
</feature>
<dbReference type="PANTHER" id="PTHR28036:SF1">
    <property type="entry name" value="DASH COMPLEX SUBUNIT DAD2"/>
    <property type="match status" value="1"/>
</dbReference>
<comment type="caution">
    <text evidence="19">The sequence shown here is derived from an EMBL/GenBank/DDBJ whole genome shotgun (WGS) entry which is preliminary data.</text>
</comment>
<dbReference type="GO" id="GO:0008608">
    <property type="term" value="P:attachment of spindle microtubules to kinetochore"/>
    <property type="evidence" value="ECO:0007669"/>
    <property type="project" value="TreeGrafter"/>
</dbReference>
<keyword evidence="6" id="KW-0158">Chromosome</keyword>
<keyword evidence="9" id="KW-0493">Microtubule</keyword>
<keyword evidence="20" id="KW-1185">Reference proteome</keyword>
<evidence type="ECO:0000256" key="6">
    <source>
        <dbReference type="ARBA" id="ARBA00022454"/>
    </source>
</evidence>
<sequence>MSTQAIADRIAQKKQELEALQQVQQLSENTAAHCQELNRQMAKIVTQYTSILSIARGWSSAFENATLVDIPQTHANDDESEQPESVVRIPSESC</sequence>
<keyword evidence="15" id="KW-0137">Centromere</keyword>
<keyword evidence="11" id="KW-0995">Kinetochore</keyword>
<keyword evidence="8" id="KW-0132">Cell division</keyword>
<evidence type="ECO:0000256" key="16">
    <source>
        <dbReference type="ARBA" id="ARBA00030568"/>
    </source>
</evidence>
<proteinExistence type="inferred from homology"/>
<feature type="region of interest" description="Disordered" evidence="18">
    <location>
        <begin position="72"/>
        <end position="94"/>
    </location>
</feature>
<evidence type="ECO:0000256" key="2">
    <source>
        <dbReference type="ARBA" id="ARBA00004186"/>
    </source>
</evidence>
<dbReference type="GO" id="GO:0044732">
    <property type="term" value="C:mitotic spindle pole body"/>
    <property type="evidence" value="ECO:0007669"/>
    <property type="project" value="TreeGrafter"/>
</dbReference>
<dbReference type="GO" id="GO:1990023">
    <property type="term" value="C:mitotic spindle midzone"/>
    <property type="evidence" value="ECO:0007669"/>
    <property type="project" value="TreeGrafter"/>
</dbReference>
<dbReference type="PANTHER" id="PTHR28036">
    <property type="entry name" value="DASH COMPLEX SUBUNIT DAD2"/>
    <property type="match status" value="1"/>
</dbReference>
<keyword evidence="7" id="KW-0963">Cytoplasm</keyword>
<dbReference type="GO" id="GO:0051301">
    <property type="term" value="P:cell division"/>
    <property type="evidence" value="ECO:0007669"/>
    <property type="project" value="UniProtKB-KW"/>
</dbReference>
<evidence type="ECO:0000256" key="3">
    <source>
        <dbReference type="ARBA" id="ARBA00004629"/>
    </source>
</evidence>
<evidence type="ECO:0000256" key="7">
    <source>
        <dbReference type="ARBA" id="ARBA00022490"/>
    </source>
</evidence>
<name>A0A9W8CSK8_9FUNG</name>
<evidence type="ECO:0000256" key="15">
    <source>
        <dbReference type="ARBA" id="ARBA00023328"/>
    </source>
</evidence>
<organism evidence="19 20">
    <name type="scientific">Coemansia erecta</name>
    <dbReference type="NCBI Taxonomy" id="147472"/>
    <lineage>
        <taxon>Eukaryota</taxon>
        <taxon>Fungi</taxon>
        <taxon>Fungi incertae sedis</taxon>
        <taxon>Zoopagomycota</taxon>
        <taxon>Kickxellomycotina</taxon>
        <taxon>Kickxellomycetes</taxon>
        <taxon>Kickxellales</taxon>
        <taxon>Kickxellaceae</taxon>
        <taxon>Coemansia</taxon>
    </lineage>
</organism>
<evidence type="ECO:0000256" key="8">
    <source>
        <dbReference type="ARBA" id="ARBA00022618"/>
    </source>
</evidence>
<comment type="subcellular location">
    <subcellularLocation>
        <location evidence="3">Chromosome</location>
        <location evidence="3">Centromere</location>
        <location evidence="3">Kinetochore</location>
    </subcellularLocation>
    <subcellularLocation>
        <location evidence="2">Cytoplasm</location>
        <location evidence="2">Cytoskeleton</location>
        <location evidence="2">Spindle</location>
    </subcellularLocation>
    <subcellularLocation>
        <location evidence="1">Nucleus</location>
    </subcellularLocation>
</comment>
<evidence type="ECO:0000256" key="18">
    <source>
        <dbReference type="SAM" id="MobiDB-lite"/>
    </source>
</evidence>
<evidence type="ECO:0000256" key="11">
    <source>
        <dbReference type="ARBA" id="ARBA00022838"/>
    </source>
</evidence>
<dbReference type="Pfam" id="PF08654">
    <property type="entry name" value="DASH_Dad2"/>
    <property type="match status" value="1"/>
</dbReference>
<protein>
    <recommendedName>
        <fullName evidence="5">DASH complex subunit DAD2</fullName>
    </recommendedName>
    <alternativeName>
        <fullName evidence="16">Outer kinetochore protein DAD2</fullName>
    </alternativeName>
</protein>
<evidence type="ECO:0000256" key="9">
    <source>
        <dbReference type="ARBA" id="ARBA00022701"/>
    </source>
</evidence>
<accession>A0A9W8CSK8</accession>
<evidence type="ECO:0000256" key="13">
    <source>
        <dbReference type="ARBA" id="ARBA00023242"/>
    </source>
</evidence>
<evidence type="ECO:0000313" key="20">
    <source>
        <dbReference type="Proteomes" id="UP001149813"/>
    </source>
</evidence>
<gene>
    <name evidence="19" type="ORF">LPJ53_001018</name>
</gene>
<keyword evidence="12" id="KW-0206">Cytoskeleton</keyword>
<dbReference type="Proteomes" id="UP001149813">
    <property type="component" value="Unassembled WGS sequence"/>
</dbReference>
<evidence type="ECO:0000313" key="19">
    <source>
        <dbReference type="EMBL" id="KAJ1724735.1"/>
    </source>
</evidence>
<evidence type="ECO:0000256" key="5">
    <source>
        <dbReference type="ARBA" id="ARBA00020260"/>
    </source>
</evidence>
<keyword evidence="13" id="KW-0539">Nucleus</keyword>
<evidence type="ECO:0000256" key="12">
    <source>
        <dbReference type="ARBA" id="ARBA00023212"/>
    </source>
</evidence>
<dbReference type="GO" id="GO:0042729">
    <property type="term" value="C:DASH complex"/>
    <property type="evidence" value="ECO:0007669"/>
    <property type="project" value="InterPro"/>
</dbReference>
<dbReference type="InterPro" id="IPR013963">
    <property type="entry name" value="DASH_Dad2"/>
</dbReference>
<dbReference type="EMBL" id="JANBOJ010000022">
    <property type="protein sequence ID" value="KAJ1724735.1"/>
    <property type="molecule type" value="Genomic_DNA"/>
</dbReference>
<dbReference type="GO" id="GO:0005874">
    <property type="term" value="C:microtubule"/>
    <property type="evidence" value="ECO:0007669"/>
    <property type="project" value="UniProtKB-KW"/>
</dbReference>
<keyword evidence="14" id="KW-0131">Cell cycle</keyword>
<evidence type="ECO:0000256" key="14">
    <source>
        <dbReference type="ARBA" id="ARBA00023306"/>
    </source>
</evidence>
<evidence type="ECO:0000256" key="1">
    <source>
        <dbReference type="ARBA" id="ARBA00004123"/>
    </source>
</evidence>
<comment type="similarity">
    <text evidence="4">Belongs to the DASH complex DAD2 family.</text>
</comment>
<evidence type="ECO:0000256" key="17">
    <source>
        <dbReference type="SAM" id="Coils"/>
    </source>
</evidence>
<keyword evidence="17" id="KW-0175">Coiled coil</keyword>
<reference evidence="19" key="1">
    <citation type="submission" date="2022-07" db="EMBL/GenBank/DDBJ databases">
        <title>Phylogenomic reconstructions and comparative analyses of Kickxellomycotina fungi.</title>
        <authorList>
            <person name="Reynolds N.K."/>
            <person name="Stajich J.E."/>
            <person name="Barry K."/>
            <person name="Grigoriev I.V."/>
            <person name="Crous P."/>
            <person name="Smith M.E."/>
        </authorList>
    </citation>
    <scope>NUCLEOTIDE SEQUENCE</scope>
    <source>
        <strain evidence="19">NBRC 32514</strain>
    </source>
</reference>
<evidence type="ECO:0000256" key="10">
    <source>
        <dbReference type="ARBA" id="ARBA00022776"/>
    </source>
</evidence>